<dbReference type="InterPro" id="IPR000627">
    <property type="entry name" value="Intradiol_dOase_C"/>
</dbReference>
<dbReference type="AlphaFoldDB" id="A0A4T0D6D6"/>
<dbReference type="Gene3D" id="2.60.130.10">
    <property type="entry name" value="Aromatic compound dioxygenase"/>
    <property type="match status" value="1"/>
</dbReference>
<feature type="domain" description="Intradiol ring-cleavage dioxygenases" evidence="7">
    <location>
        <begin position="378"/>
        <end position="559"/>
    </location>
</feature>
<accession>A0A4T0D6D6</accession>
<feature type="domain" description="DUF7962" evidence="10">
    <location>
        <begin position="116"/>
        <end position="232"/>
    </location>
</feature>
<keyword evidence="3" id="KW-0479">Metal-binding</keyword>
<dbReference type="InterPro" id="IPR058268">
    <property type="entry name" value="DUF7962"/>
</dbReference>
<dbReference type="SUPFAM" id="SSF52833">
    <property type="entry name" value="Thioredoxin-like"/>
    <property type="match status" value="1"/>
</dbReference>
<keyword evidence="4" id="KW-0223">Dioxygenase</keyword>
<comment type="cofactor">
    <cofactor evidence="1">
        <name>Fe(3+)</name>
        <dbReference type="ChEBI" id="CHEBI:29034"/>
    </cofactor>
</comment>
<name>A0A4T0D6D6_AURPU</name>
<dbReference type="PANTHER" id="PTHR33711:SF7">
    <property type="entry name" value="INTRADIOL RING-CLEAVAGE DIOXYGENASES DOMAIN-CONTAINING PROTEIN-RELATED"/>
    <property type="match status" value="1"/>
</dbReference>
<dbReference type="GO" id="GO:0018576">
    <property type="term" value="F:catechol 1,2-dioxygenase activity"/>
    <property type="evidence" value="ECO:0007669"/>
    <property type="project" value="InterPro"/>
</dbReference>
<evidence type="ECO:0000256" key="4">
    <source>
        <dbReference type="ARBA" id="ARBA00022964"/>
    </source>
</evidence>
<comment type="similarity">
    <text evidence="2">Belongs to the intradiol ring-cleavage dioxygenase family.</text>
</comment>
<dbReference type="GO" id="GO:0009712">
    <property type="term" value="P:catechol-containing compound metabolic process"/>
    <property type="evidence" value="ECO:0007669"/>
    <property type="project" value="InterPro"/>
</dbReference>
<evidence type="ECO:0000259" key="10">
    <source>
        <dbReference type="Pfam" id="PF25907"/>
    </source>
</evidence>
<reference evidence="11 12" key="1">
    <citation type="submission" date="2018-10" db="EMBL/GenBank/DDBJ databases">
        <title>Fifty Aureobasidium pullulans genomes reveal a recombining polyextremotolerant generalist.</title>
        <authorList>
            <person name="Gostincar C."/>
            <person name="Turk M."/>
            <person name="Zajc J."/>
            <person name="Gunde-Cimerman N."/>
        </authorList>
    </citation>
    <scope>NUCLEOTIDE SEQUENCE [LARGE SCALE GENOMIC DNA]</scope>
    <source>
        <strain evidence="11 12">EXF-3380</strain>
    </source>
</reference>
<evidence type="ECO:0000256" key="6">
    <source>
        <dbReference type="ARBA" id="ARBA00023004"/>
    </source>
</evidence>
<keyword evidence="6" id="KW-0408">Iron</keyword>
<dbReference type="GO" id="GO:0008199">
    <property type="term" value="F:ferric iron binding"/>
    <property type="evidence" value="ECO:0007669"/>
    <property type="project" value="InterPro"/>
</dbReference>
<dbReference type="InterPro" id="IPR050770">
    <property type="entry name" value="Intradiol_RC_Dioxygenase"/>
</dbReference>
<evidence type="ECO:0000256" key="2">
    <source>
        <dbReference type="ARBA" id="ARBA00007825"/>
    </source>
</evidence>
<dbReference type="Gene3D" id="3.40.30.110">
    <property type="match status" value="1"/>
</dbReference>
<dbReference type="Pfam" id="PF04444">
    <property type="entry name" value="Dioxygenase_N"/>
    <property type="match status" value="1"/>
</dbReference>
<sequence>MSSAEVPNDIILFHYPFSPFAKRIVWYLKLRNIPYAECIQPLTLPRPDLAELGINYRRIPLLSIGRDIYYDTRLILARLEKSFPATPSYPALSAPQNKGLEALLEKFTVDAGIFSKAAQSLPPDLPVMKDEKFLKDREDFTGTSWTQADRVKGYPEALAHIKHAFDILEALLADGRQWIGGTEKVSLADIHAVWPFNWIADMLPKQAFPKDQHPNTWAWLNRFKKTAKEAEKSGKKTVSLDGQAAIKHIMAASYHDQQTRVDAQDPVKLEEGDLVSLWPTDSGFRHKDQGRLVKLTKDEVVLAIQTRTVSHLHDLARETRLTTDEWMATLLFLTRVGQISSDVRQEFILLSDVLGLSLLVDSIDHPKPGNSTEGTVLGPFHTHEAEHSHNGGSISQDADGEPLLVVCTVKDVDGNPISGAKVDVWETDSKGFYDVQHADSTGPDGRAVLTSDSTGNFWFKAILPVPYPIPHDGPVGGLLKKLNRHPYRPSHMHFMFDKSGYDPLITALYLKNDPYESTDAVFGVKQSLIVEVGKVDDQDQAKKYGVKTGTSLITYDFVLVTDEAVRMLRRSKAEEAMNSQGRKIRFIDDLPVPDVD</sequence>
<dbReference type="Pfam" id="PF25907">
    <property type="entry name" value="DUF7962"/>
    <property type="match status" value="1"/>
</dbReference>
<dbReference type="Proteomes" id="UP000304947">
    <property type="component" value="Unassembled WGS sequence"/>
</dbReference>
<feature type="domain" description="GST N-terminal" evidence="9">
    <location>
        <begin position="12"/>
        <end position="86"/>
    </location>
</feature>
<evidence type="ECO:0000256" key="3">
    <source>
        <dbReference type="ARBA" id="ARBA00022723"/>
    </source>
</evidence>
<dbReference type="SUPFAM" id="SSF47616">
    <property type="entry name" value="GST C-terminal domain-like"/>
    <property type="match status" value="1"/>
</dbReference>
<keyword evidence="5" id="KW-0560">Oxidoreductase</keyword>
<evidence type="ECO:0000313" key="11">
    <source>
        <dbReference type="EMBL" id="TIA56548.1"/>
    </source>
</evidence>
<evidence type="ECO:0008006" key="13">
    <source>
        <dbReference type="Google" id="ProtNLM"/>
    </source>
</evidence>
<dbReference type="Gene3D" id="1.20.1050.10">
    <property type="match status" value="1"/>
</dbReference>
<evidence type="ECO:0000313" key="12">
    <source>
        <dbReference type="Proteomes" id="UP000304947"/>
    </source>
</evidence>
<dbReference type="CDD" id="cd00570">
    <property type="entry name" value="GST_N_family"/>
    <property type="match status" value="1"/>
</dbReference>
<dbReference type="InterPro" id="IPR036249">
    <property type="entry name" value="Thioredoxin-like_sf"/>
</dbReference>
<dbReference type="PANTHER" id="PTHR33711">
    <property type="entry name" value="DIOXYGENASE, PUTATIVE (AFU_ORTHOLOGUE AFUA_2G02910)-RELATED"/>
    <property type="match status" value="1"/>
</dbReference>
<organism evidence="11 12">
    <name type="scientific">Aureobasidium pullulans</name>
    <name type="common">Black yeast</name>
    <name type="synonym">Pullularia pullulans</name>
    <dbReference type="NCBI Taxonomy" id="5580"/>
    <lineage>
        <taxon>Eukaryota</taxon>
        <taxon>Fungi</taxon>
        <taxon>Dikarya</taxon>
        <taxon>Ascomycota</taxon>
        <taxon>Pezizomycotina</taxon>
        <taxon>Dothideomycetes</taxon>
        <taxon>Dothideomycetidae</taxon>
        <taxon>Dothideales</taxon>
        <taxon>Saccotheciaceae</taxon>
        <taxon>Aureobasidium</taxon>
    </lineage>
</organism>
<dbReference type="InterPro" id="IPR004045">
    <property type="entry name" value="Glutathione_S-Trfase_N"/>
</dbReference>
<evidence type="ECO:0000256" key="1">
    <source>
        <dbReference type="ARBA" id="ARBA00001965"/>
    </source>
</evidence>
<evidence type="ECO:0000259" key="7">
    <source>
        <dbReference type="Pfam" id="PF00775"/>
    </source>
</evidence>
<evidence type="ECO:0000259" key="8">
    <source>
        <dbReference type="Pfam" id="PF04444"/>
    </source>
</evidence>
<dbReference type="Pfam" id="PF00775">
    <property type="entry name" value="Dioxygenase_C"/>
    <property type="match status" value="1"/>
</dbReference>
<evidence type="ECO:0000256" key="5">
    <source>
        <dbReference type="ARBA" id="ARBA00023002"/>
    </source>
</evidence>
<dbReference type="InterPro" id="IPR007535">
    <property type="entry name" value="Catechol_dOase_N"/>
</dbReference>
<protein>
    <recommendedName>
        <fullName evidence="13">Aromatic compound dioxygenase</fullName>
    </recommendedName>
</protein>
<dbReference type="EMBL" id="QZBU01001083">
    <property type="protein sequence ID" value="TIA56548.1"/>
    <property type="molecule type" value="Genomic_DNA"/>
</dbReference>
<feature type="domain" description="Catechol dioxygenase N-terminal" evidence="8">
    <location>
        <begin position="303"/>
        <end position="370"/>
    </location>
</feature>
<proteinExistence type="inferred from homology"/>
<dbReference type="Pfam" id="PF13417">
    <property type="entry name" value="GST_N_3"/>
    <property type="match status" value="1"/>
</dbReference>
<evidence type="ECO:0000259" key="9">
    <source>
        <dbReference type="Pfam" id="PF13417"/>
    </source>
</evidence>
<gene>
    <name evidence="11" type="ORF">D6C83_04013</name>
</gene>
<dbReference type="CDD" id="cd00299">
    <property type="entry name" value="GST_C_family"/>
    <property type="match status" value="1"/>
</dbReference>
<dbReference type="SUPFAM" id="SSF49482">
    <property type="entry name" value="Aromatic compound dioxygenase"/>
    <property type="match status" value="1"/>
</dbReference>
<dbReference type="InterPro" id="IPR036282">
    <property type="entry name" value="Glutathione-S-Trfase_C_sf"/>
</dbReference>
<dbReference type="InterPro" id="IPR015889">
    <property type="entry name" value="Intradiol_dOase_core"/>
</dbReference>
<comment type="caution">
    <text evidence="11">The sequence shown here is derived from an EMBL/GenBank/DDBJ whole genome shotgun (WGS) entry which is preliminary data.</text>
</comment>